<dbReference type="FunFam" id="1.10.1520.10:FF:000001">
    <property type="entry name" value="Ribonuclease 3"/>
    <property type="match status" value="1"/>
</dbReference>
<dbReference type="GO" id="GO:0008033">
    <property type="term" value="P:tRNA processing"/>
    <property type="evidence" value="ECO:0007669"/>
    <property type="project" value="UniProtKB-KW"/>
</dbReference>
<evidence type="ECO:0000256" key="7">
    <source>
        <dbReference type="ARBA" id="ARBA00022664"/>
    </source>
</evidence>
<name>A0A1Y3PQD0_9BACI</name>
<organism evidence="18 19">
    <name type="scientific">Bacillus thermozeamaize</name>
    <dbReference type="NCBI Taxonomy" id="230954"/>
    <lineage>
        <taxon>Bacteria</taxon>
        <taxon>Bacillati</taxon>
        <taxon>Bacillota</taxon>
        <taxon>Bacilli</taxon>
        <taxon>Bacillales</taxon>
        <taxon>Bacillaceae</taxon>
        <taxon>Bacillus</taxon>
    </lineage>
</organism>
<dbReference type="PROSITE" id="PS50142">
    <property type="entry name" value="RNASE_3_2"/>
    <property type="match status" value="1"/>
</dbReference>
<keyword evidence="14 15" id="KW-0694">RNA-binding</keyword>
<comment type="subcellular location">
    <subcellularLocation>
        <location evidence="2 15">Cytoplasm</location>
    </subcellularLocation>
</comment>
<dbReference type="InterPro" id="IPR011907">
    <property type="entry name" value="RNase_III"/>
</dbReference>
<dbReference type="CDD" id="cd10845">
    <property type="entry name" value="DSRM_RNAse_III_family"/>
    <property type="match status" value="1"/>
</dbReference>
<dbReference type="GO" id="GO:0042802">
    <property type="term" value="F:identical protein binding"/>
    <property type="evidence" value="ECO:0007669"/>
    <property type="project" value="UniProtKB-ARBA"/>
</dbReference>
<dbReference type="FunFam" id="3.30.160.20:FF:000003">
    <property type="entry name" value="Ribonuclease 3"/>
    <property type="match status" value="1"/>
</dbReference>
<feature type="active site" evidence="15">
    <location>
        <position position="127"/>
    </location>
</feature>
<dbReference type="SMART" id="SM00358">
    <property type="entry name" value="DSRM"/>
    <property type="match status" value="1"/>
</dbReference>
<dbReference type="GO" id="GO:0006364">
    <property type="term" value="P:rRNA processing"/>
    <property type="evidence" value="ECO:0007669"/>
    <property type="project" value="UniProtKB-UniRule"/>
</dbReference>
<evidence type="ECO:0000256" key="4">
    <source>
        <dbReference type="ARBA" id="ARBA00011738"/>
    </source>
</evidence>
<reference evidence="19" key="1">
    <citation type="submission" date="2016-06" db="EMBL/GenBank/DDBJ databases">
        <authorList>
            <person name="Nascimento L."/>
            <person name="Pereira R.V."/>
            <person name="Martins L.F."/>
            <person name="Quaggio R.B."/>
            <person name="Silva A.M."/>
            <person name="Setubal J.C."/>
        </authorList>
    </citation>
    <scope>NUCLEOTIDE SEQUENCE [LARGE SCALE GENOMIC DNA]</scope>
</reference>
<comment type="caution">
    <text evidence="18">The sequence shown here is derived from an EMBL/GenBank/DDBJ whole genome shotgun (WGS) entry which is preliminary data.</text>
</comment>
<dbReference type="GO" id="GO:0046872">
    <property type="term" value="F:metal ion binding"/>
    <property type="evidence" value="ECO:0007669"/>
    <property type="project" value="UniProtKB-KW"/>
</dbReference>
<keyword evidence="5 15" id="KW-0963">Cytoplasm</keyword>
<dbReference type="SUPFAM" id="SSF69065">
    <property type="entry name" value="RNase III domain-like"/>
    <property type="match status" value="1"/>
</dbReference>
<evidence type="ECO:0000256" key="1">
    <source>
        <dbReference type="ARBA" id="ARBA00000109"/>
    </source>
</evidence>
<sequence length="247" mass="27799">MVILKSLEPLENSLGIQFRDQNLLRQALTHSSYVNEMRSRGKEIPDNERLEFLGDAVLELSVSEFLYRNFTQMSEGEMTKLRAAIVCESTLVSLAESLRFGDYILLGKGEEMTGGRARPSVLADAFEAFIGALYLDQGYEAVVSVLARLIFPRVLNGEFFQLNDFKSRLQEEIQRRNLGTLRYTIVEERGPAHHREFVSEVFLGHRLMGVGQGRSKKEAEQHAAAQALEKLAKENRIIATETGDGTT</sequence>
<evidence type="ECO:0000256" key="5">
    <source>
        <dbReference type="ARBA" id="ARBA00022490"/>
    </source>
</evidence>
<comment type="similarity">
    <text evidence="3">Belongs to the ribonuclease III family.</text>
</comment>
<dbReference type="SMART" id="SM00535">
    <property type="entry name" value="RIBOc"/>
    <property type="match status" value="1"/>
</dbReference>
<evidence type="ECO:0000256" key="8">
    <source>
        <dbReference type="ARBA" id="ARBA00022694"/>
    </source>
</evidence>
<comment type="catalytic activity">
    <reaction evidence="1 15">
        <text>Endonucleolytic cleavage to 5'-phosphomonoester.</text>
        <dbReference type="EC" id="3.1.26.3"/>
    </reaction>
</comment>
<evidence type="ECO:0000313" key="18">
    <source>
        <dbReference type="EMBL" id="OUM88316.1"/>
    </source>
</evidence>
<dbReference type="CDD" id="cd00593">
    <property type="entry name" value="RIBOc"/>
    <property type="match status" value="1"/>
</dbReference>
<keyword evidence="15" id="KW-0699">rRNA-binding</keyword>
<dbReference type="Proteomes" id="UP000196475">
    <property type="component" value="Unassembled WGS sequence"/>
</dbReference>
<dbReference type="EMBL" id="LZRT01000062">
    <property type="protein sequence ID" value="OUM88316.1"/>
    <property type="molecule type" value="Genomic_DNA"/>
</dbReference>
<dbReference type="GO" id="GO:0004525">
    <property type="term" value="F:ribonuclease III activity"/>
    <property type="evidence" value="ECO:0007669"/>
    <property type="project" value="UniProtKB-UniRule"/>
</dbReference>
<dbReference type="GO" id="GO:0005737">
    <property type="term" value="C:cytoplasm"/>
    <property type="evidence" value="ECO:0007669"/>
    <property type="project" value="UniProtKB-SubCell"/>
</dbReference>
<evidence type="ECO:0000256" key="13">
    <source>
        <dbReference type="ARBA" id="ARBA00022842"/>
    </source>
</evidence>
<evidence type="ECO:0000313" key="19">
    <source>
        <dbReference type="Proteomes" id="UP000196475"/>
    </source>
</evidence>
<protein>
    <recommendedName>
        <fullName evidence="15">Ribonuclease 3</fullName>
        <ecNumber evidence="15">3.1.26.3</ecNumber>
    </recommendedName>
    <alternativeName>
        <fullName evidence="15">Ribonuclease III</fullName>
        <shortName evidence="15">RNase III</shortName>
    </alternativeName>
</protein>
<comment type="subunit">
    <text evidence="4 15">Homodimer.</text>
</comment>
<evidence type="ECO:0000256" key="11">
    <source>
        <dbReference type="ARBA" id="ARBA00022759"/>
    </source>
</evidence>
<dbReference type="NCBIfam" id="TIGR02191">
    <property type="entry name" value="RNaseIII"/>
    <property type="match status" value="1"/>
</dbReference>
<evidence type="ECO:0000259" key="16">
    <source>
        <dbReference type="PROSITE" id="PS50137"/>
    </source>
</evidence>
<dbReference type="GO" id="GO:0019843">
    <property type="term" value="F:rRNA binding"/>
    <property type="evidence" value="ECO:0007669"/>
    <property type="project" value="UniProtKB-KW"/>
</dbReference>
<evidence type="ECO:0000256" key="14">
    <source>
        <dbReference type="ARBA" id="ARBA00022884"/>
    </source>
</evidence>
<keyword evidence="8 15" id="KW-0819">tRNA processing</keyword>
<dbReference type="InterPro" id="IPR014720">
    <property type="entry name" value="dsRBD_dom"/>
</dbReference>
<dbReference type="Pfam" id="PF14622">
    <property type="entry name" value="Ribonucleas_3_3"/>
    <property type="match status" value="1"/>
</dbReference>
<keyword evidence="6 15" id="KW-0698">rRNA processing</keyword>
<proteinExistence type="inferred from homology"/>
<evidence type="ECO:0000256" key="15">
    <source>
        <dbReference type="HAMAP-Rule" id="MF_00104"/>
    </source>
</evidence>
<keyword evidence="12 15" id="KW-0378">Hydrolase</keyword>
<dbReference type="InterPro" id="IPR036389">
    <property type="entry name" value="RNase_III_sf"/>
</dbReference>
<feature type="active site" evidence="15">
    <location>
        <position position="55"/>
    </location>
</feature>
<evidence type="ECO:0000256" key="12">
    <source>
        <dbReference type="ARBA" id="ARBA00022801"/>
    </source>
</evidence>
<keyword evidence="13 15" id="KW-0460">Magnesium</keyword>
<dbReference type="SUPFAM" id="SSF54768">
    <property type="entry name" value="dsRNA-binding domain-like"/>
    <property type="match status" value="1"/>
</dbReference>
<keyword evidence="9 15" id="KW-0540">Nuclease</keyword>
<feature type="domain" description="RNase III" evidence="17">
    <location>
        <begin position="7"/>
        <end position="138"/>
    </location>
</feature>
<dbReference type="GO" id="GO:0010468">
    <property type="term" value="P:regulation of gene expression"/>
    <property type="evidence" value="ECO:0007669"/>
    <property type="project" value="TreeGrafter"/>
</dbReference>
<evidence type="ECO:0000256" key="2">
    <source>
        <dbReference type="ARBA" id="ARBA00004496"/>
    </source>
</evidence>
<dbReference type="PANTHER" id="PTHR11207">
    <property type="entry name" value="RIBONUCLEASE III"/>
    <property type="match status" value="1"/>
</dbReference>
<dbReference type="EC" id="3.1.26.3" evidence="15"/>
<dbReference type="InterPro" id="IPR000999">
    <property type="entry name" value="RNase_III_dom"/>
</dbReference>
<keyword evidence="10 15" id="KW-0479">Metal-binding</keyword>
<accession>A0A1Y3PQD0</accession>
<dbReference type="Pfam" id="PF00035">
    <property type="entry name" value="dsrm"/>
    <property type="match status" value="1"/>
</dbReference>
<gene>
    <name evidence="15" type="primary">rnc</name>
    <name evidence="18" type="ORF">BAA01_08040</name>
</gene>
<dbReference type="Gene3D" id="3.30.160.20">
    <property type="match status" value="1"/>
</dbReference>
<dbReference type="AlphaFoldDB" id="A0A1Y3PQD0"/>
<dbReference type="PANTHER" id="PTHR11207:SF0">
    <property type="entry name" value="RIBONUCLEASE 3"/>
    <property type="match status" value="1"/>
</dbReference>
<evidence type="ECO:0000256" key="10">
    <source>
        <dbReference type="ARBA" id="ARBA00022723"/>
    </source>
</evidence>
<dbReference type="GO" id="GO:0003725">
    <property type="term" value="F:double-stranded RNA binding"/>
    <property type="evidence" value="ECO:0007669"/>
    <property type="project" value="TreeGrafter"/>
</dbReference>
<evidence type="ECO:0000256" key="6">
    <source>
        <dbReference type="ARBA" id="ARBA00022552"/>
    </source>
</evidence>
<feature type="binding site" evidence="15">
    <location>
        <position position="127"/>
    </location>
    <ligand>
        <name>Mg(2+)</name>
        <dbReference type="ChEBI" id="CHEBI:18420"/>
    </ligand>
</feature>
<feature type="domain" description="DRBM" evidence="16">
    <location>
        <begin position="164"/>
        <end position="233"/>
    </location>
</feature>
<keyword evidence="11 15" id="KW-0255">Endonuclease</keyword>
<evidence type="ECO:0000256" key="3">
    <source>
        <dbReference type="ARBA" id="ARBA00010183"/>
    </source>
</evidence>
<dbReference type="Gene3D" id="1.10.1520.10">
    <property type="entry name" value="Ribonuclease III domain"/>
    <property type="match status" value="1"/>
</dbReference>
<feature type="binding site" evidence="15">
    <location>
        <position position="124"/>
    </location>
    <ligand>
        <name>Mg(2+)</name>
        <dbReference type="ChEBI" id="CHEBI:18420"/>
    </ligand>
</feature>
<feature type="binding site" evidence="15">
    <location>
        <position position="51"/>
    </location>
    <ligand>
        <name>Mg(2+)</name>
        <dbReference type="ChEBI" id="CHEBI:18420"/>
    </ligand>
</feature>
<dbReference type="GO" id="GO:0006397">
    <property type="term" value="P:mRNA processing"/>
    <property type="evidence" value="ECO:0007669"/>
    <property type="project" value="UniProtKB-UniRule"/>
</dbReference>
<evidence type="ECO:0000256" key="9">
    <source>
        <dbReference type="ARBA" id="ARBA00022722"/>
    </source>
</evidence>
<dbReference type="HAMAP" id="MF_00104">
    <property type="entry name" value="RNase_III"/>
    <property type="match status" value="1"/>
</dbReference>
<evidence type="ECO:0000259" key="17">
    <source>
        <dbReference type="PROSITE" id="PS50142"/>
    </source>
</evidence>
<keyword evidence="7 15" id="KW-0507">mRNA processing</keyword>
<dbReference type="PROSITE" id="PS50137">
    <property type="entry name" value="DS_RBD"/>
    <property type="match status" value="1"/>
</dbReference>
<comment type="function">
    <text evidence="15">Digests double-stranded RNA. Involved in the processing of primary rRNA transcript to yield the immediate precursors to the large and small rRNAs (23S and 16S). Processes some mRNAs, and tRNAs when they are encoded in the rRNA operon. Processes pre-crRNA and tracrRNA of type II CRISPR loci if present in the organism.</text>
</comment>
<comment type="cofactor">
    <cofactor evidence="15">
        <name>Mg(2+)</name>
        <dbReference type="ChEBI" id="CHEBI:18420"/>
    </cofactor>
</comment>
<dbReference type="PROSITE" id="PS00517">
    <property type="entry name" value="RNASE_3_1"/>
    <property type="match status" value="1"/>
</dbReference>